<evidence type="ECO:0000256" key="4">
    <source>
        <dbReference type="ARBA" id="ARBA00023163"/>
    </source>
</evidence>
<dbReference type="InterPro" id="IPR020449">
    <property type="entry name" value="Tscrpt_reg_AraC-type_HTH"/>
</dbReference>
<dbReference type="AlphaFoldDB" id="A0A1E3A0W6"/>
<keyword evidence="2" id="KW-0805">Transcription regulation</keyword>
<protein>
    <recommendedName>
        <fullName evidence="1">Stage 0 sporulation protein A homolog</fullName>
    </recommendedName>
</protein>
<feature type="modified residue" description="4-aspartylphosphate" evidence="6">
    <location>
        <position position="57"/>
    </location>
</feature>
<dbReference type="InterPro" id="IPR009057">
    <property type="entry name" value="Homeodomain-like_sf"/>
</dbReference>
<evidence type="ECO:0000313" key="15">
    <source>
        <dbReference type="Proteomes" id="UP000094869"/>
    </source>
</evidence>
<dbReference type="SMART" id="SM00448">
    <property type="entry name" value="REC"/>
    <property type="match status" value="1"/>
</dbReference>
<organism evidence="10 13">
    <name type="scientific">Eisenbergiella tayi</name>
    <dbReference type="NCBI Taxonomy" id="1432052"/>
    <lineage>
        <taxon>Bacteria</taxon>
        <taxon>Bacillati</taxon>
        <taxon>Bacillota</taxon>
        <taxon>Clostridia</taxon>
        <taxon>Lachnospirales</taxon>
        <taxon>Lachnospiraceae</taxon>
        <taxon>Eisenbergiella</taxon>
    </lineage>
</organism>
<evidence type="ECO:0000256" key="5">
    <source>
        <dbReference type="ARBA" id="ARBA00024867"/>
    </source>
</evidence>
<dbReference type="Proteomes" id="UP000094271">
    <property type="component" value="Unassembled WGS sequence"/>
</dbReference>
<dbReference type="PRINTS" id="PR00032">
    <property type="entry name" value="HTHARAC"/>
</dbReference>
<dbReference type="InterPro" id="IPR001789">
    <property type="entry name" value="Sig_transdc_resp-reg_receiver"/>
</dbReference>
<evidence type="ECO:0000313" key="10">
    <source>
        <dbReference type="EMBL" id="ODM02392.1"/>
    </source>
</evidence>
<dbReference type="EMBL" id="MCGH01000004">
    <property type="protein sequence ID" value="ODM02392.1"/>
    <property type="molecule type" value="Genomic_DNA"/>
</dbReference>
<dbReference type="PATRIC" id="fig|1432052.4.peg.6167"/>
<reference evidence="11 14" key="3">
    <citation type="submission" date="2016-08" db="EMBL/GenBank/DDBJ databases">
        <authorList>
            <person name="Seilhamer J.J."/>
        </authorList>
    </citation>
    <scope>NUCLEOTIDE SEQUENCE [LARGE SCALE GENOMIC DNA]</scope>
    <source>
        <strain evidence="11 14">NML150140-1</strain>
    </source>
</reference>
<dbReference type="Pfam" id="PF12833">
    <property type="entry name" value="HTH_18"/>
    <property type="match status" value="1"/>
</dbReference>
<dbReference type="EMBL" id="MEHD01000007">
    <property type="protein sequence ID" value="ODR61187.1"/>
    <property type="molecule type" value="Genomic_DNA"/>
</dbReference>
<dbReference type="RefSeq" id="WP_069154930.1">
    <property type="nucleotide sequence ID" value="NZ_DBFYTW010000104.1"/>
</dbReference>
<evidence type="ECO:0000313" key="14">
    <source>
        <dbReference type="Proteomes" id="UP000094271"/>
    </source>
</evidence>
<evidence type="ECO:0000256" key="1">
    <source>
        <dbReference type="ARBA" id="ARBA00018672"/>
    </source>
</evidence>
<keyword evidence="3" id="KW-0238">DNA-binding</keyword>
<dbReference type="OrthoDB" id="1769137at2"/>
<proteinExistence type="predicted"/>
<evidence type="ECO:0000259" key="9">
    <source>
        <dbReference type="PROSITE" id="PS50110"/>
    </source>
</evidence>
<evidence type="ECO:0000313" key="13">
    <source>
        <dbReference type="Proteomes" id="UP000094067"/>
    </source>
</evidence>
<evidence type="ECO:0000259" key="8">
    <source>
        <dbReference type="PROSITE" id="PS01124"/>
    </source>
</evidence>
<dbReference type="CDD" id="cd17536">
    <property type="entry name" value="REC_YesN-like"/>
    <property type="match status" value="1"/>
</dbReference>
<keyword evidence="4" id="KW-0804">Transcription</keyword>
<dbReference type="InterPro" id="IPR011006">
    <property type="entry name" value="CheY-like_superfamily"/>
</dbReference>
<dbReference type="GO" id="GO:0043565">
    <property type="term" value="F:sequence-specific DNA binding"/>
    <property type="evidence" value="ECO:0007669"/>
    <property type="project" value="InterPro"/>
</dbReference>
<dbReference type="SMART" id="SM00342">
    <property type="entry name" value="HTH_ARAC"/>
    <property type="match status" value="1"/>
</dbReference>
<dbReference type="GO" id="GO:0000160">
    <property type="term" value="P:phosphorelay signal transduction system"/>
    <property type="evidence" value="ECO:0007669"/>
    <property type="project" value="InterPro"/>
</dbReference>
<dbReference type="PROSITE" id="PS50110">
    <property type="entry name" value="RESPONSE_REGULATORY"/>
    <property type="match status" value="1"/>
</dbReference>
<dbReference type="Proteomes" id="UP000094869">
    <property type="component" value="Unassembled WGS sequence"/>
</dbReference>
<dbReference type="Gene3D" id="3.40.50.2300">
    <property type="match status" value="1"/>
</dbReference>
<reference evidence="12 15" key="2">
    <citation type="submission" date="2016-08" db="EMBL/GenBank/DDBJ databases">
        <title>Characterization of Isolates of Eisenbergiella tayi Derived from Blood Cultures, Using Whole Genome Sequencing.</title>
        <authorList>
            <person name="Bernier A.-M."/>
            <person name="Burdz T."/>
            <person name="Wiebe D."/>
            <person name="Bernard K."/>
        </authorList>
    </citation>
    <scope>NUCLEOTIDE SEQUENCE [LARGE SCALE GENOMIC DNA]</scope>
    <source>
        <strain evidence="12 15">NML120146</strain>
    </source>
</reference>
<dbReference type="Gene3D" id="1.10.10.60">
    <property type="entry name" value="Homeodomain-like"/>
    <property type="match status" value="2"/>
</dbReference>
<dbReference type="PANTHER" id="PTHR43280:SF2">
    <property type="entry name" value="HTH-TYPE TRANSCRIPTIONAL REGULATOR EXSA"/>
    <property type="match status" value="1"/>
</dbReference>
<keyword evidence="15" id="KW-1185">Reference proteome</keyword>
<evidence type="ECO:0000313" key="11">
    <source>
        <dbReference type="EMBL" id="ODR53092.1"/>
    </source>
</evidence>
<sequence>MDTYSVYLVDDEPWALVYLEKIVKWEEMGFRITGKFENSVEAFNRAAAEPPDVIFIDIRMPELDGLAFMHKALEAKLPCRFVVISGFAEFGYAQEAIRMGVVYDYCLKPIARDKLILLLNKLHGILEETKEQKQEKEEIPLAENPVFQEMLTFMHIHFREKLVLRELADQFHLNANYCCALFNKETGGSFSEYLASIRMKEAERLLTHTTLSLEEIAVQCGIQDYYYFNKVFKKYSGETPSQYRRQRRNTGNRNTDEGQL</sequence>
<dbReference type="PANTHER" id="PTHR43280">
    <property type="entry name" value="ARAC-FAMILY TRANSCRIPTIONAL REGULATOR"/>
    <property type="match status" value="1"/>
</dbReference>
<feature type="domain" description="HTH araC/xylS-type" evidence="8">
    <location>
        <begin position="148"/>
        <end position="246"/>
    </location>
</feature>
<dbReference type="InterPro" id="IPR018062">
    <property type="entry name" value="HTH_AraC-typ_CS"/>
</dbReference>
<comment type="caution">
    <text evidence="10">The sequence shown here is derived from an EMBL/GenBank/DDBJ whole genome shotgun (WGS) entry which is preliminary data.</text>
</comment>
<gene>
    <name evidence="11" type="ORF">BEI59_09540</name>
    <name evidence="10" type="ORF">BEI61_05554</name>
    <name evidence="12" type="ORF">BEI63_01830</name>
</gene>
<evidence type="ECO:0000256" key="7">
    <source>
        <dbReference type="SAM" id="MobiDB-lite"/>
    </source>
</evidence>
<reference evidence="10 13" key="1">
    <citation type="submission" date="2016-07" db="EMBL/GenBank/DDBJ databases">
        <title>Characterization of isolates of Eisenbergiella tayi derived from blood cultures, using whole genome sequencing.</title>
        <authorList>
            <person name="Burdz T."/>
            <person name="Wiebe D."/>
            <person name="Huynh C."/>
            <person name="Bernard K."/>
        </authorList>
    </citation>
    <scope>NUCLEOTIDE SEQUENCE [LARGE SCALE GENOMIC DNA]</scope>
    <source>
        <strain evidence="10 13">NML 110608</strain>
    </source>
</reference>
<dbReference type="PROSITE" id="PS00041">
    <property type="entry name" value="HTH_ARAC_FAMILY_1"/>
    <property type="match status" value="1"/>
</dbReference>
<dbReference type="EMBL" id="MEHA01000005">
    <property type="protein sequence ID" value="ODR53092.1"/>
    <property type="molecule type" value="Genomic_DNA"/>
</dbReference>
<accession>A0A1E3A0W6</accession>
<evidence type="ECO:0000313" key="12">
    <source>
        <dbReference type="EMBL" id="ODR61187.1"/>
    </source>
</evidence>
<dbReference type="SUPFAM" id="SSF52172">
    <property type="entry name" value="CheY-like"/>
    <property type="match status" value="1"/>
</dbReference>
<feature type="region of interest" description="Disordered" evidence="7">
    <location>
        <begin position="239"/>
        <end position="260"/>
    </location>
</feature>
<dbReference type="SUPFAM" id="SSF46689">
    <property type="entry name" value="Homeodomain-like"/>
    <property type="match status" value="1"/>
</dbReference>
<dbReference type="Pfam" id="PF00072">
    <property type="entry name" value="Response_reg"/>
    <property type="match status" value="1"/>
</dbReference>
<keyword evidence="6" id="KW-0597">Phosphoprotein</keyword>
<dbReference type="GO" id="GO:0003700">
    <property type="term" value="F:DNA-binding transcription factor activity"/>
    <property type="evidence" value="ECO:0007669"/>
    <property type="project" value="InterPro"/>
</dbReference>
<dbReference type="PROSITE" id="PS01124">
    <property type="entry name" value="HTH_ARAC_FAMILY_2"/>
    <property type="match status" value="1"/>
</dbReference>
<evidence type="ECO:0000256" key="6">
    <source>
        <dbReference type="PROSITE-ProRule" id="PRU00169"/>
    </source>
</evidence>
<evidence type="ECO:0000256" key="3">
    <source>
        <dbReference type="ARBA" id="ARBA00023125"/>
    </source>
</evidence>
<feature type="domain" description="Response regulatory" evidence="9">
    <location>
        <begin position="5"/>
        <end position="123"/>
    </location>
</feature>
<dbReference type="InterPro" id="IPR018060">
    <property type="entry name" value="HTH_AraC"/>
</dbReference>
<dbReference type="Proteomes" id="UP000094067">
    <property type="component" value="Unassembled WGS sequence"/>
</dbReference>
<name>A0A1E3A0W6_9FIRM</name>
<comment type="function">
    <text evidence="5">May play the central regulatory role in sporulation. It may be an element of the effector pathway responsible for the activation of sporulation genes in response to nutritional stress. Spo0A may act in concert with spo0H (a sigma factor) to control the expression of some genes that are critical to the sporulation process.</text>
</comment>
<evidence type="ECO:0000256" key="2">
    <source>
        <dbReference type="ARBA" id="ARBA00023015"/>
    </source>
</evidence>